<dbReference type="EMBL" id="CP003342">
    <property type="protein sequence ID" value="AFC72465.1"/>
    <property type="molecule type" value="Genomic_DNA"/>
</dbReference>
<accession>A0AAI8A9Y4</accession>
<dbReference type="Proteomes" id="UP000008006">
    <property type="component" value="Chromosome"/>
</dbReference>
<name>A0AAI8A9Y4_RICR3</name>
<sequence length="568" mass="66362">MHNIFSSFSTSNSNNKLNINNSDNSSVIFYNFVGNFIPPEWSTLSSHNGKILSKTARQLLSLIVFRMQIYYNNSIDELHETYHFFEQHLSVCQRRVRQCLLELEQSGFINLSTTTIIKYGIKCRNTPCVKLAKDFQPYNHKSSAENEKNFSHTRKIFRPNPKEISGQPEKNFANYLYIDNNKNISNKSRSSESTIFQNEKNIFNHNNQGQLQQQKRATNLQSKTASSTNDQQQADNTSLFSANITTGATRINTVLQAVINKISKKYDSTPSNSNNSVINAVNHKSWFKRKKLTDFHPLTQEEADLLQIKSNREFNLTFINKLLLKLVEQYPEHHFGHKKVFLNYMAKALANELRETTQANCQQFQFKSSNVYKVQEQYLDKIERSTDTSKQAQLKRKIVGIFDPDSAYELLSSCRFLGIVENQYKIKLLKNITLSEHSKDKILQQVQMIYGSNIGQLQIIPFAELEAKQNNNEDEKQDYLRQLSKQLNPDSVWYKVRKFLIERYNQYIDFGVLSKLVIVEEDRINKKIILKSISAFNDYYVRNRHIQDLEEAFKTQDYCFELIKFEYN</sequence>
<keyword evidence="3" id="KW-1185">Reference proteome</keyword>
<gene>
    <name evidence="2" type="ordered locus">MCC_04590</name>
</gene>
<organism evidence="2 3">
    <name type="scientific">Rickettsia rhipicephali (strain 3-7-female6-CWPP)</name>
    <dbReference type="NCBI Taxonomy" id="1105113"/>
    <lineage>
        <taxon>Bacteria</taxon>
        <taxon>Pseudomonadati</taxon>
        <taxon>Pseudomonadota</taxon>
        <taxon>Alphaproteobacteria</taxon>
        <taxon>Rickettsiales</taxon>
        <taxon>Rickettsiaceae</taxon>
        <taxon>Rickettsieae</taxon>
        <taxon>Rickettsia</taxon>
        <taxon>spotted fever group</taxon>
    </lineage>
</organism>
<feature type="region of interest" description="Disordered" evidence="1">
    <location>
        <begin position="141"/>
        <end position="168"/>
    </location>
</feature>
<dbReference type="AlphaFoldDB" id="A0AAI8A9Y4"/>
<reference evidence="3" key="1">
    <citation type="submission" date="2012-02" db="EMBL/GenBank/DDBJ databases">
        <title>Complete genome sequence of Rickettsia rhipicephali strain 3-7-female6-CWPP.</title>
        <authorList>
            <person name="Johnson S.L."/>
            <person name="Munk A.C."/>
            <person name="Han S."/>
            <person name="Bruce D.C."/>
            <person name="Dasch G.A."/>
        </authorList>
    </citation>
    <scope>NUCLEOTIDE SEQUENCE [LARGE SCALE GENOMIC DNA]</scope>
    <source>
        <strain evidence="3">3-7-female6-CWPP</strain>
    </source>
</reference>
<evidence type="ECO:0000256" key="1">
    <source>
        <dbReference type="SAM" id="MobiDB-lite"/>
    </source>
</evidence>
<dbReference type="KEGG" id="rre:MCC_04590"/>
<evidence type="ECO:0000313" key="3">
    <source>
        <dbReference type="Proteomes" id="UP000008006"/>
    </source>
</evidence>
<evidence type="ECO:0008006" key="4">
    <source>
        <dbReference type="Google" id="ProtNLM"/>
    </source>
</evidence>
<dbReference type="RefSeq" id="WP_014408683.1">
    <property type="nucleotide sequence ID" value="NC_017042.1"/>
</dbReference>
<proteinExistence type="predicted"/>
<evidence type="ECO:0000313" key="2">
    <source>
        <dbReference type="EMBL" id="AFC72465.1"/>
    </source>
</evidence>
<protein>
    <recommendedName>
        <fullName evidence="4">DnaA N-terminal domain-containing protein</fullName>
    </recommendedName>
</protein>